<dbReference type="Proteomes" id="UP000037035">
    <property type="component" value="Unassembled WGS sequence"/>
</dbReference>
<dbReference type="EMBL" id="LAVV01007859">
    <property type="protein sequence ID" value="KNZ54534.1"/>
    <property type="molecule type" value="Genomic_DNA"/>
</dbReference>
<name>A0A0L6V1B8_9BASI</name>
<organism evidence="1 2">
    <name type="scientific">Puccinia sorghi</name>
    <dbReference type="NCBI Taxonomy" id="27349"/>
    <lineage>
        <taxon>Eukaryota</taxon>
        <taxon>Fungi</taxon>
        <taxon>Dikarya</taxon>
        <taxon>Basidiomycota</taxon>
        <taxon>Pucciniomycotina</taxon>
        <taxon>Pucciniomycetes</taxon>
        <taxon>Pucciniales</taxon>
        <taxon>Pucciniaceae</taxon>
        <taxon>Puccinia</taxon>
    </lineage>
</organism>
<comment type="caution">
    <text evidence="1">The sequence shown here is derived from an EMBL/GenBank/DDBJ whole genome shotgun (WGS) entry which is preliminary data.</text>
</comment>
<reference evidence="1 2" key="1">
    <citation type="submission" date="2015-08" db="EMBL/GenBank/DDBJ databases">
        <title>Next Generation Sequencing and Analysis of the Genome of Puccinia sorghi L Schw, the Causal Agent of Maize Common Rust.</title>
        <authorList>
            <person name="Rochi L."/>
            <person name="Burguener G."/>
            <person name="Darino M."/>
            <person name="Turjanski A."/>
            <person name="Kreff E."/>
            <person name="Dieguez M.J."/>
            <person name="Sacco F."/>
        </authorList>
    </citation>
    <scope>NUCLEOTIDE SEQUENCE [LARGE SCALE GENOMIC DNA]</scope>
    <source>
        <strain evidence="1 2">RO10H11247</strain>
    </source>
</reference>
<dbReference type="STRING" id="27349.A0A0L6V1B8"/>
<gene>
    <name evidence="1" type="ORF">VP01_2921g2</name>
</gene>
<dbReference type="VEuPathDB" id="FungiDB:VP01_2921g2"/>
<evidence type="ECO:0000313" key="2">
    <source>
        <dbReference type="Proteomes" id="UP000037035"/>
    </source>
</evidence>
<keyword evidence="2" id="KW-1185">Reference proteome</keyword>
<evidence type="ECO:0000313" key="1">
    <source>
        <dbReference type="EMBL" id="KNZ54534.1"/>
    </source>
</evidence>
<proteinExistence type="predicted"/>
<dbReference type="AlphaFoldDB" id="A0A0L6V1B8"/>
<accession>A0A0L6V1B8</accession>
<sequence length="97" mass="11297">MPILRASTIPISSFSYQFCGLEEIKCLTDEMRSVLGRLIAVKPEDLLMVHDVRDEVTKDWVHQLNAIFYERKDRYVCKQANSQAPKRRTSKRPRQSG</sequence>
<protein>
    <submittedName>
        <fullName evidence="1">Uncharacterized protein</fullName>
    </submittedName>
</protein>